<dbReference type="Proteomes" id="UP000694388">
    <property type="component" value="Unplaced"/>
</dbReference>
<dbReference type="AlphaFoldDB" id="A0A8C4QGW8"/>
<reference evidence="2" key="1">
    <citation type="submission" date="2025-08" db="UniProtKB">
        <authorList>
            <consortium name="Ensembl"/>
        </authorList>
    </citation>
    <scope>IDENTIFICATION</scope>
</reference>
<evidence type="ECO:0000313" key="2">
    <source>
        <dbReference type="Ensembl" id="ENSEBUP00000014808.1"/>
    </source>
</evidence>
<accession>A0A8C4QGW8</accession>
<dbReference type="InterPro" id="IPR007071">
    <property type="entry name" value="AKAP95"/>
</dbReference>
<dbReference type="GO" id="GO:0003677">
    <property type="term" value="F:DNA binding"/>
    <property type="evidence" value="ECO:0007669"/>
    <property type="project" value="InterPro"/>
</dbReference>
<protein>
    <submittedName>
        <fullName evidence="2">Uncharacterized protein</fullName>
    </submittedName>
</protein>
<feature type="region of interest" description="Disordered" evidence="1">
    <location>
        <begin position="428"/>
        <end position="547"/>
    </location>
</feature>
<reference evidence="2" key="2">
    <citation type="submission" date="2025-09" db="UniProtKB">
        <authorList>
            <consortium name="Ensembl"/>
        </authorList>
    </citation>
    <scope>IDENTIFICATION</scope>
</reference>
<dbReference type="GeneTree" id="ENSGT01120000273243"/>
<keyword evidence="3" id="KW-1185">Reference proteome</keyword>
<feature type="compositionally biased region" description="Acidic residues" evidence="1">
    <location>
        <begin position="486"/>
        <end position="507"/>
    </location>
</feature>
<name>A0A8C4QGW8_EPTBU</name>
<feature type="compositionally biased region" description="Low complexity" evidence="1">
    <location>
        <begin position="52"/>
        <end position="80"/>
    </location>
</feature>
<evidence type="ECO:0000256" key="1">
    <source>
        <dbReference type="SAM" id="MobiDB-lite"/>
    </source>
</evidence>
<sequence length="547" mass="61327">MSDMASKEHDSEVGDSSDATLSTQAVSAPKADENPSSENLDISTSSHDKDSSSPPKKNASQSSSQSKSGEKNNSSGQSGEDSNVKKRKNSHPDSRGSSRRSSGFKGHQGNAGSASNRHGFRRQRGDFPGNFGHQDVGPGFEPHGRSGRYPRPLMGPNEGRFMKPPPWSMGRSGFPGPFGIEPPPPHFRAQETSGYGAGGRPWGVESGPWWWGLGMKGRQGQPMKRKKIVQVGRRKKAPRNEHGDMKRRINLKNGFGYKYTCTICRFNTFVEDEMQHHVESVDHNKVLNAVVELYPHEKALAPFLHDVVMHKMRKVTKRRQVWEELHGIPFAPNDPFAGIELPDCMTRMLVVKCNACRVFLPSSMLEVEVHLKDHMHEELHEVFWDNAARYVENVAQLMITNMRYKCLYEKFKNGEDPWADLDDIEEAEGAEAEGVKAEENTDKGGGADRGDKPFQEEMCSVVDAHRNTEDRQRNTKSVVESGTKQEEEEEEEEDEGREEYDEGDEYACEQYERKDEDEGEDGSGNENALASGTGEIEFEEFKKESGE</sequence>
<dbReference type="PANTHER" id="PTHR12190">
    <property type="entry name" value="A-KINASE ANCHOR PROTEIN AKAP 8"/>
    <property type="match status" value="1"/>
</dbReference>
<dbReference type="GO" id="GO:0005634">
    <property type="term" value="C:nucleus"/>
    <property type="evidence" value="ECO:0007669"/>
    <property type="project" value="InterPro"/>
</dbReference>
<dbReference type="Pfam" id="PF04988">
    <property type="entry name" value="AKAP95"/>
    <property type="match status" value="1"/>
</dbReference>
<organism evidence="2 3">
    <name type="scientific">Eptatretus burgeri</name>
    <name type="common">Inshore hagfish</name>
    <dbReference type="NCBI Taxonomy" id="7764"/>
    <lineage>
        <taxon>Eukaryota</taxon>
        <taxon>Metazoa</taxon>
        <taxon>Chordata</taxon>
        <taxon>Craniata</taxon>
        <taxon>Vertebrata</taxon>
        <taxon>Cyclostomata</taxon>
        <taxon>Myxini</taxon>
        <taxon>Myxiniformes</taxon>
        <taxon>Myxinidae</taxon>
        <taxon>Eptatretinae</taxon>
        <taxon>Eptatretus</taxon>
    </lineage>
</organism>
<evidence type="ECO:0000313" key="3">
    <source>
        <dbReference type="Proteomes" id="UP000694388"/>
    </source>
</evidence>
<feature type="region of interest" description="Disordered" evidence="1">
    <location>
        <begin position="215"/>
        <end position="240"/>
    </location>
</feature>
<feature type="compositionally biased region" description="Basic residues" evidence="1">
    <location>
        <begin position="223"/>
        <end position="237"/>
    </location>
</feature>
<proteinExistence type="predicted"/>
<feature type="compositionally biased region" description="Polar residues" evidence="1">
    <location>
        <begin position="17"/>
        <end position="26"/>
    </location>
</feature>
<dbReference type="OMA" id="DEYACEQ"/>
<feature type="compositionally biased region" description="Basic and acidic residues" evidence="1">
    <location>
        <begin position="433"/>
        <end position="455"/>
    </location>
</feature>
<feature type="region of interest" description="Disordered" evidence="1">
    <location>
        <begin position="1"/>
        <end position="161"/>
    </location>
</feature>
<feature type="compositionally biased region" description="Basic and acidic residues" evidence="1">
    <location>
        <begin position="463"/>
        <end position="473"/>
    </location>
</feature>
<dbReference type="Ensembl" id="ENSEBUT00000015384.1">
    <property type="protein sequence ID" value="ENSEBUP00000014808.1"/>
    <property type="gene ID" value="ENSEBUG00000009331.1"/>
</dbReference>
<feature type="compositionally biased region" description="Basic and acidic residues" evidence="1">
    <location>
        <begin position="1"/>
        <end position="12"/>
    </location>
</feature>